<dbReference type="PANTHER" id="PTHR12110">
    <property type="entry name" value="HYDROXYPYRUVATE ISOMERASE"/>
    <property type="match status" value="1"/>
</dbReference>
<dbReference type="Proteomes" id="UP000215244">
    <property type="component" value="Chromosome"/>
</dbReference>
<feature type="domain" description="Xylose isomerase-like TIM barrel" evidence="1">
    <location>
        <begin position="143"/>
        <end position="331"/>
    </location>
</feature>
<reference evidence="2 3" key="1">
    <citation type="submission" date="2017-08" db="EMBL/GenBank/DDBJ databases">
        <title>The complete genome sequence of Maribacter sp. B1, isolated from deep-sea sediment.</title>
        <authorList>
            <person name="Wu Y.-H."/>
            <person name="Cheng H."/>
            <person name="Xu X.-W."/>
        </authorList>
    </citation>
    <scope>NUCLEOTIDE SEQUENCE [LARGE SCALE GENOMIC DNA]</scope>
    <source>
        <strain evidence="2 3">B1</strain>
    </source>
</reference>
<dbReference type="GO" id="GO:0016853">
    <property type="term" value="F:isomerase activity"/>
    <property type="evidence" value="ECO:0007669"/>
    <property type="project" value="UniProtKB-KW"/>
</dbReference>
<evidence type="ECO:0000259" key="1">
    <source>
        <dbReference type="Pfam" id="PF01261"/>
    </source>
</evidence>
<accession>A0A223V2R0</accession>
<dbReference type="InterPro" id="IPR050312">
    <property type="entry name" value="IolE/XylAMocC-like"/>
</dbReference>
<evidence type="ECO:0000313" key="2">
    <source>
        <dbReference type="EMBL" id="ASV29685.1"/>
    </source>
</evidence>
<evidence type="ECO:0000313" key="3">
    <source>
        <dbReference type="Proteomes" id="UP000215244"/>
    </source>
</evidence>
<dbReference type="InterPro" id="IPR036237">
    <property type="entry name" value="Xyl_isomerase-like_sf"/>
</dbReference>
<keyword evidence="3" id="KW-1185">Reference proteome</keyword>
<gene>
    <name evidence="2" type="ORF">CJ263_05345</name>
</gene>
<proteinExistence type="predicted"/>
<dbReference type="KEGG" id="marb:CJ263_05345"/>
<dbReference type="RefSeq" id="WP_094996309.1">
    <property type="nucleotide sequence ID" value="NZ_BMJL01000001.1"/>
</dbReference>
<protein>
    <submittedName>
        <fullName evidence="2">Xylose isomerase</fullName>
    </submittedName>
</protein>
<dbReference type="OrthoDB" id="263912at2"/>
<dbReference type="Gene3D" id="3.20.20.150">
    <property type="entry name" value="Divalent-metal-dependent TIM barrel enzymes"/>
    <property type="match status" value="1"/>
</dbReference>
<organism evidence="2 3">
    <name type="scientific">Maribacter cobaltidurans</name>
    <dbReference type="NCBI Taxonomy" id="1178778"/>
    <lineage>
        <taxon>Bacteria</taxon>
        <taxon>Pseudomonadati</taxon>
        <taxon>Bacteroidota</taxon>
        <taxon>Flavobacteriia</taxon>
        <taxon>Flavobacteriales</taxon>
        <taxon>Flavobacteriaceae</taxon>
        <taxon>Maribacter</taxon>
    </lineage>
</organism>
<dbReference type="Pfam" id="PF01261">
    <property type="entry name" value="AP_endonuc_2"/>
    <property type="match status" value="1"/>
</dbReference>
<keyword evidence="2" id="KW-0413">Isomerase</keyword>
<dbReference type="AlphaFoldDB" id="A0A223V2R0"/>
<dbReference type="InterPro" id="IPR013022">
    <property type="entry name" value="Xyl_isomerase-like_TIM-brl"/>
</dbReference>
<name>A0A223V2R0_9FLAO</name>
<dbReference type="EMBL" id="CP022957">
    <property type="protein sequence ID" value="ASV29685.1"/>
    <property type="molecule type" value="Genomic_DNA"/>
</dbReference>
<dbReference type="SUPFAM" id="SSF51658">
    <property type="entry name" value="Xylose isomerase-like"/>
    <property type="match status" value="1"/>
</dbReference>
<sequence length="347" mass="38428">MNNKKNIVSRRNFISSSAALAIGTTLIGPNIFGRNKLLNSPVPNSKIKGVQIGVITYSFRSMPDQSAEATLQYVLDSGINAIELMGDPAESFAGKPESSLDRRTLWGLMRSKREGTITTADEKRLTEMQEAMDIYNAKVATWRSQVSMDKFKELKKMYNDAGITIYAFKPNAFGKDNTDEEINYGFKAAKALGASHVTLEHPSDDEHTKKLGEMAAKHGIYVAYHGHTQQTPTFWDTALEQSKYNALNLDLGHFVAAGNEAPLEIMKEKHDHIKSMHVKDRQTPEHGQGNVVWGEGDTPLAEALQLMRDNGYSFPATIELEYEIPEGSDAIAEVKKCLAFAKEALEG</sequence>